<evidence type="ECO:0000313" key="3">
    <source>
        <dbReference type="EMBL" id="AEE50683.1"/>
    </source>
</evidence>
<dbReference type="AlphaFoldDB" id="F4L324"/>
<dbReference type="OrthoDB" id="353549at2"/>
<accession>F4L324</accession>
<gene>
    <name evidence="3" type="ordered locus">Halhy_2817</name>
</gene>
<dbReference type="eggNOG" id="COG4640">
    <property type="taxonomic scope" value="Bacteria"/>
</dbReference>
<dbReference type="Proteomes" id="UP000008461">
    <property type="component" value="Chromosome"/>
</dbReference>
<sequence>MNRKLILLLLVLSPFVALSQKMGFDDIDGSKLKPWTVKDKTGYQFAYHFGDSEVESNLVILVGPDKCYAQISWGEWSADGANWLKRFETLSNVRIEGNQFFSDKTNGEFVLYTNGDETTQCLKVYKPWSGVTAKGEYEVGFVAGKVELFFDGQFPQASLHPLSAVELSKMSKADLQLMRNEIYARYGFRFKSGGAMQAYFAKQDWYKGQYADVTPFLTELEKENLKKIQLAESK</sequence>
<dbReference type="InterPro" id="IPR025582">
    <property type="entry name" value="YARHG_dom"/>
</dbReference>
<dbReference type="KEGG" id="hhy:Halhy_2817"/>
<reference key="2">
    <citation type="submission" date="2011-04" db="EMBL/GenBank/DDBJ databases">
        <title>Complete sequence of chromosome of Haliscomenobacter hydrossis DSM 1100.</title>
        <authorList>
            <consortium name="US DOE Joint Genome Institute (JGI-PGF)"/>
            <person name="Lucas S."/>
            <person name="Han J."/>
            <person name="Lapidus A."/>
            <person name="Bruce D."/>
            <person name="Goodwin L."/>
            <person name="Pitluck S."/>
            <person name="Peters L."/>
            <person name="Kyrpides N."/>
            <person name="Mavromatis K."/>
            <person name="Ivanova N."/>
            <person name="Ovchinnikova G."/>
            <person name="Pagani I."/>
            <person name="Daligault H."/>
            <person name="Detter J.C."/>
            <person name="Han C."/>
            <person name="Land M."/>
            <person name="Hauser L."/>
            <person name="Markowitz V."/>
            <person name="Cheng J.-F."/>
            <person name="Hugenholtz P."/>
            <person name="Woyke T."/>
            <person name="Wu D."/>
            <person name="Verbarg S."/>
            <person name="Frueling A."/>
            <person name="Brambilla E."/>
            <person name="Klenk H.-P."/>
            <person name="Eisen J.A."/>
        </authorList>
    </citation>
    <scope>NUCLEOTIDE SEQUENCE</scope>
    <source>
        <strain>DSM 1100</strain>
    </source>
</reference>
<protein>
    <recommendedName>
        <fullName evidence="2">YARHG domain-containing protein</fullName>
    </recommendedName>
</protein>
<dbReference type="SMART" id="SM01324">
    <property type="entry name" value="YARHG"/>
    <property type="match status" value="1"/>
</dbReference>
<evidence type="ECO:0000313" key="4">
    <source>
        <dbReference type="Proteomes" id="UP000008461"/>
    </source>
</evidence>
<dbReference type="Pfam" id="PF13308">
    <property type="entry name" value="YARHG"/>
    <property type="match status" value="1"/>
</dbReference>
<dbReference type="InterPro" id="IPR038434">
    <property type="entry name" value="YARHG_sf"/>
</dbReference>
<dbReference type="Gene3D" id="1.20.58.1690">
    <property type="match status" value="1"/>
</dbReference>
<evidence type="ECO:0000259" key="2">
    <source>
        <dbReference type="SMART" id="SM01324"/>
    </source>
</evidence>
<name>F4L324_HALH1</name>
<dbReference type="STRING" id="760192.Halhy_2817"/>
<feature type="chain" id="PRO_5003310605" description="YARHG domain-containing protein" evidence="1">
    <location>
        <begin position="20"/>
        <end position="234"/>
    </location>
</feature>
<dbReference type="EMBL" id="CP002691">
    <property type="protein sequence ID" value="AEE50683.1"/>
    <property type="molecule type" value="Genomic_DNA"/>
</dbReference>
<dbReference type="HOGENOM" id="CLU_1183716_0_0_10"/>
<evidence type="ECO:0000256" key="1">
    <source>
        <dbReference type="SAM" id="SignalP"/>
    </source>
</evidence>
<proteinExistence type="predicted"/>
<reference evidence="3 4" key="1">
    <citation type="journal article" date="2011" name="Stand. Genomic Sci.">
        <title>Complete genome sequence of Haliscomenobacter hydrossis type strain (O).</title>
        <authorList>
            <consortium name="US DOE Joint Genome Institute (JGI-PGF)"/>
            <person name="Daligault H."/>
            <person name="Lapidus A."/>
            <person name="Zeytun A."/>
            <person name="Nolan M."/>
            <person name="Lucas S."/>
            <person name="Del Rio T.G."/>
            <person name="Tice H."/>
            <person name="Cheng J.F."/>
            <person name="Tapia R."/>
            <person name="Han C."/>
            <person name="Goodwin L."/>
            <person name="Pitluck S."/>
            <person name="Liolios K."/>
            <person name="Pagani I."/>
            <person name="Ivanova N."/>
            <person name="Huntemann M."/>
            <person name="Mavromatis K."/>
            <person name="Mikhailova N."/>
            <person name="Pati A."/>
            <person name="Chen A."/>
            <person name="Palaniappan K."/>
            <person name="Land M."/>
            <person name="Hauser L."/>
            <person name="Brambilla E.M."/>
            <person name="Rohde M."/>
            <person name="Verbarg S."/>
            <person name="Goker M."/>
            <person name="Bristow J."/>
            <person name="Eisen J.A."/>
            <person name="Markowitz V."/>
            <person name="Hugenholtz P."/>
            <person name="Kyrpides N.C."/>
            <person name="Klenk H.P."/>
            <person name="Woyke T."/>
        </authorList>
    </citation>
    <scope>NUCLEOTIDE SEQUENCE [LARGE SCALE GENOMIC DNA]</scope>
    <source>
        <strain evidence="4">ATCC 27775 / DSM 1100 / LMG 10767 / O</strain>
    </source>
</reference>
<keyword evidence="4" id="KW-1185">Reference proteome</keyword>
<feature type="domain" description="YARHG" evidence="2">
    <location>
        <begin position="150"/>
        <end position="233"/>
    </location>
</feature>
<organism evidence="3 4">
    <name type="scientific">Haliscomenobacter hydrossis (strain ATCC 27775 / DSM 1100 / LMG 10767 / O)</name>
    <dbReference type="NCBI Taxonomy" id="760192"/>
    <lineage>
        <taxon>Bacteria</taxon>
        <taxon>Pseudomonadati</taxon>
        <taxon>Bacteroidota</taxon>
        <taxon>Saprospiria</taxon>
        <taxon>Saprospirales</taxon>
        <taxon>Haliscomenobacteraceae</taxon>
        <taxon>Haliscomenobacter</taxon>
    </lineage>
</organism>
<keyword evidence="1" id="KW-0732">Signal</keyword>
<dbReference type="RefSeq" id="WP_013765231.1">
    <property type="nucleotide sequence ID" value="NC_015510.1"/>
</dbReference>
<feature type="signal peptide" evidence="1">
    <location>
        <begin position="1"/>
        <end position="19"/>
    </location>
</feature>